<name>A0A521C129_9BACT</name>
<dbReference type="Gene3D" id="2.60.120.10">
    <property type="entry name" value="Jelly Rolls"/>
    <property type="match status" value="1"/>
</dbReference>
<evidence type="ECO:0000259" key="1">
    <source>
        <dbReference type="PROSITE" id="PS50042"/>
    </source>
</evidence>
<dbReference type="OrthoDB" id="758145at2"/>
<gene>
    <name evidence="2" type="ORF">SAMN06265219_10460</name>
</gene>
<dbReference type="AlphaFoldDB" id="A0A521C129"/>
<feature type="domain" description="Cyclic nucleotide-binding" evidence="1">
    <location>
        <begin position="7"/>
        <end position="110"/>
    </location>
</feature>
<dbReference type="InterPro" id="IPR000595">
    <property type="entry name" value="cNMP-bd_dom"/>
</dbReference>
<dbReference type="CDD" id="cd00038">
    <property type="entry name" value="CAP_ED"/>
    <property type="match status" value="1"/>
</dbReference>
<dbReference type="EMBL" id="FXTP01000004">
    <property type="protein sequence ID" value="SMO53103.1"/>
    <property type="molecule type" value="Genomic_DNA"/>
</dbReference>
<protein>
    <submittedName>
        <fullName evidence="2">cAMP-binding domain of CRP or a regulatory subunit of cAMP-dependent protein kinases</fullName>
    </submittedName>
</protein>
<dbReference type="SUPFAM" id="SSF51206">
    <property type="entry name" value="cAMP-binding domain-like"/>
    <property type="match status" value="1"/>
</dbReference>
<dbReference type="Proteomes" id="UP000317557">
    <property type="component" value="Unassembled WGS sequence"/>
</dbReference>
<evidence type="ECO:0000313" key="2">
    <source>
        <dbReference type="EMBL" id="SMO53103.1"/>
    </source>
</evidence>
<evidence type="ECO:0000313" key="3">
    <source>
        <dbReference type="Proteomes" id="UP000317557"/>
    </source>
</evidence>
<dbReference type="InterPro" id="IPR018490">
    <property type="entry name" value="cNMP-bd_dom_sf"/>
</dbReference>
<accession>A0A521C129</accession>
<keyword evidence="3" id="KW-1185">Reference proteome</keyword>
<organism evidence="2 3">
    <name type="scientific">Gracilimonas mengyeensis</name>
    <dbReference type="NCBI Taxonomy" id="1302730"/>
    <lineage>
        <taxon>Bacteria</taxon>
        <taxon>Pseudomonadati</taxon>
        <taxon>Balneolota</taxon>
        <taxon>Balneolia</taxon>
        <taxon>Balneolales</taxon>
        <taxon>Balneolaceae</taxon>
        <taxon>Gracilimonas</taxon>
    </lineage>
</organism>
<dbReference type="RefSeq" id="WP_142453676.1">
    <property type="nucleotide sequence ID" value="NZ_FXTP01000004.1"/>
</dbReference>
<sequence length="187" mass="22294">MKEYLKALDILTNKEIGQLWSLTKHRRLEKGEYFIREKQVCREVVFVEKGILRSYYTDSEGEEITYCITFSKRFMTAYSSLITGSPTPENIQAVTDAKLRVIQKKEFEKLENESANWIRLQKFFAEQEYLAMEERVFSYQKTDARQRYQKLVKEHPDYLQEIPLQYLASYLGITPRHLSRIRSEVVL</sequence>
<reference evidence="2 3" key="1">
    <citation type="submission" date="2017-05" db="EMBL/GenBank/DDBJ databases">
        <authorList>
            <person name="Varghese N."/>
            <person name="Submissions S."/>
        </authorList>
    </citation>
    <scope>NUCLEOTIDE SEQUENCE [LARGE SCALE GENOMIC DNA]</scope>
    <source>
        <strain evidence="2 3">DSM 21985</strain>
    </source>
</reference>
<dbReference type="Pfam" id="PF00027">
    <property type="entry name" value="cNMP_binding"/>
    <property type="match status" value="1"/>
</dbReference>
<proteinExistence type="predicted"/>
<dbReference type="InterPro" id="IPR014710">
    <property type="entry name" value="RmlC-like_jellyroll"/>
</dbReference>
<dbReference type="PROSITE" id="PS50042">
    <property type="entry name" value="CNMP_BINDING_3"/>
    <property type="match status" value="1"/>
</dbReference>